<evidence type="ECO:0000313" key="6">
    <source>
        <dbReference type="Proteomes" id="UP001221208"/>
    </source>
</evidence>
<dbReference type="SUPFAM" id="SSF56925">
    <property type="entry name" value="OMPA-like"/>
    <property type="match status" value="1"/>
</dbReference>
<reference evidence="5 6" key="1">
    <citation type="submission" date="2022-10" db="EMBL/GenBank/DDBJ databases">
        <title>Janthinobacterium sp. hw3 Genome sequencing.</title>
        <authorList>
            <person name="Park S."/>
        </authorList>
    </citation>
    <scope>NUCLEOTIDE SEQUENCE [LARGE SCALE GENOMIC DNA]</scope>
    <source>
        <strain evidence="6">hw3</strain>
    </source>
</reference>
<organism evidence="5 6">
    <name type="scientific">Janthinobacterium fluminis</name>
    <dbReference type="NCBI Taxonomy" id="2987524"/>
    <lineage>
        <taxon>Bacteria</taxon>
        <taxon>Pseudomonadati</taxon>
        <taxon>Pseudomonadota</taxon>
        <taxon>Betaproteobacteria</taxon>
        <taxon>Burkholderiales</taxon>
        <taxon>Oxalobacteraceae</taxon>
        <taxon>Janthinobacterium</taxon>
    </lineage>
</organism>
<feature type="signal peptide" evidence="3">
    <location>
        <begin position="1"/>
        <end position="23"/>
    </location>
</feature>
<comment type="subcellular location">
    <subcellularLocation>
        <location evidence="1">Cell outer membrane</location>
    </subcellularLocation>
</comment>
<comment type="caution">
    <text evidence="5">The sequence shown here is derived from an EMBL/GenBank/DDBJ whole genome shotgun (WGS) entry which is preliminary data.</text>
</comment>
<feature type="domain" description="Outer membrane protein beta-barrel" evidence="4">
    <location>
        <begin position="11"/>
        <end position="192"/>
    </location>
</feature>
<dbReference type="Pfam" id="PF13505">
    <property type="entry name" value="OMP_b-brl"/>
    <property type="match status" value="1"/>
</dbReference>
<feature type="chain" id="PRO_5047452127" evidence="3">
    <location>
        <begin position="24"/>
        <end position="192"/>
    </location>
</feature>
<dbReference type="RefSeq" id="WP_273670417.1">
    <property type="nucleotide sequence ID" value="NZ_JAQQXR010000003.1"/>
</dbReference>
<protein>
    <submittedName>
        <fullName evidence="5">Porin family protein</fullName>
    </submittedName>
</protein>
<keyword evidence="6" id="KW-1185">Reference proteome</keyword>
<sequence>MKKIFFAVIASVAALSSISIAHAEGAYVGAGVTTGRYKFDVPNVSSGGDRSSYKVGGKLFAGYEFDKTWAVEGGFANFGSKSYSYVQNGVNGKIDAKTRGYYIAGKATMPINEQFGVFGKLGVARNRDSISGTGAASGLSKTDNKTGLYASVGAQYALNKNISLSAELEHFGKSASYGHKATALALGARYNF</sequence>
<accession>A0ABT5K1V1</accession>
<dbReference type="InterPro" id="IPR027385">
    <property type="entry name" value="Beta-barrel_OMP"/>
</dbReference>
<dbReference type="EMBL" id="JAQQXR010000003">
    <property type="protein sequence ID" value="MDC8757737.1"/>
    <property type="molecule type" value="Genomic_DNA"/>
</dbReference>
<evidence type="ECO:0000313" key="5">
    <source>
        <dbReference type="EMBL" id="MDC8757737.1"/>
    </source>
</evidence>
<evidence type="ECO:0000256" key="3">
    <source>
        <dbReference type="SAM" id="SignalP"/>
    </source>
</evidence>
<evidence type="ECO:0000256" key="1">
    <source>
        <dbReference type="ARBA" id="ARBA00004442"/>
    </source>
</evidence>
<dbReference type="InterPro" id="IPR011250">
    <property type="entry name" value="OMP/PagP_B-barrel"/>
</dbReference>
<evidence type="ECO:0000256" key="2">
    <source>
        <dbReference type="ARBA" id="ARBA00022729"/>
    </source>
</evidence>
<proteinExistence type="predicted"/>
<keyword evidence="2 3" id="KW-0732">Signal</keyword>
<dbReference type="Gene3D" id="2.40.160.20">
    <property type="match status" value="1"/>
</dbReference>
<name>A0ABT5K1V1_9BURK</name>
<evidence type="ECO:0000259" key="4">
    <source>
        <dbReference type="Pfam" id="PF13505"/>
    </source>
</evidence>
<dbReference type="Proteomes" id="UP001221208">
    <property type="component" value="Unassembled WGS sequence"/>
</dbReference>
<gene>
    <name evidence="5" type="ORF">OIK44_09075</name>
</gene>